<dbReference type="InterPro" id="IPR001611">
    <property type="entry name" value="Leu-rich_rpt"/>
</dbReference>
<accession>A0ABS8VSB3</accession>
<name>A0ABS8VSB3_DATST</name>
<dbReference type="InterPro" id="IPR032675">
    <property type="entry name" value="LRR_dom_sf"/>
</dbReference>
<gene>
    <name evidence="1" type="ORF">HAX54_041075</name>
</gene>
<dbReference type="PANTHER" id="PTHR48064:SF6">
    <property type="entry name" value="RECEPTOR-LIKE PROTEIN KINASE 2"/>
    <property type="match status" value="1"/>
</dbReference>
<evidence type="ECO:0000313" key="1">
    <source>
        <dbReference type="EMBL" id="MCE0482375.1"/>
    </source>
</evidence>
<sequence>MYLLENALVGNIPDELGKLKSLRIFDADFNRLSGLEYLIVGGNNFGGEVPRFDKLHNLFLLDMDNNQFGSDRPDHDSSLMSSLANATNLNRLYLQNNAFGGTFHEFFSKLSNNLAFVDLSNNRISGHIPVDIGKFVNLEELRLNGNHLT</sequence>
<dbReference type="InterPro" id="IPR053038">
    <property type="entry name" value="RLP_Defense"/>
</dbReference>
<proteinExistence type="predicted"/>
<evidence type="ECO:0000313" key="2">
    <source>
        <dbReference type="Proteomes" id="UP000823775"/>
    </source>
</evidence>
<dbReference type="SUPFAM" id="SSF52058">
    <property type="entry name" value="L domain-like"/>
    <property type="match status" value="1"/>
</dbReference>
<keyword evidence="2" id="KW-1185">Reference proteome</keyword>
<organism evidence="1 2">
    <name type="scientific">Datura stramonium</name>
    <name type="common">Jimsonweed</name>
    <name type="synonym">Common thornapple</name>
    <dbReference type="NCBI Taxonomy" id="4076"/>
    <lineage>
        <taxon>Eukaryota</taxon>
        <taxon>Viridiplantae</taxon>
        <taxon>Streptophyta</taxon>
        <taxon>Embryophyta</taxon>
        <taxon>Tracheophyta</taxon>
        <taxon>Spermatophyta</taxon>
        <taxon>Magnoliopsida</taxon>
        <taxon>eudicotyledons</taxon>
        <taxon>Gunneridae</taxon>
        <taxon>Pentapetalae</taxon>
        <taxon>asterids</taxon>
        <taxon>lamiids</taxon>
        <taxon>Solanales</taxon>
        <taxon>Solanaceae</taxon>
        <taxon>Solanoideae</taxon>
        <taxon>Datureae</taxon>
        <taxon>Datura</taxon>
    </lineage>
</organism>
<reference evidence="1 2" key="1">
    <citation type="journal article" date="2021" name="BMC Genomics">
        <title>Datura genome reveals duplications of psychoactive alkaloid biosynthetic genes and high mutation rate following tissue culture.</title>
        <authorList>
            <person name="Rajewski A."/>
            <person name="Carter-House D."/>
            <person name="Stajich J."/>
            <person name="Litt A."/>
        </authorList>
    </citation>
    <scope>NUCLEOTIDE SEQUENCE [LARGE SCALE GENOMIC DNA]</scope>
    <source>
        <strain evidence="1">AR-01</strain>
    </source>
</reference>
<comment type="caution">
    <text evidence="1">The sequence shown here is derived from an EMBL/GenBank/DDBJ whole genome shotgun (WGS) entry which is preliminary data.</text>
</comment>
<dbReference type="Gene3D" id="3.80.10.10">
    <property type="entry name" value="Ribonuclease Inhibitor"/>
    <property type="match status" value="1"/>
</dbReference>
<dbReference type="Proteomes" id="UP000823775">
    <property type="component" value="Unassembled WGS sequence"/>
</dbReference>
<protein>
    <submittedName>
        <fullName evidence="1">Uncharacterized protein</fullName>
    </submittedName>
</protein>
<dbReference type="PANTHER" id="PTHR48064">
    <property type="entry name" value="OS01G0750400 PROTEIN"/>
    <property type="match status" value="1"/>
</dbReference>
<dbReference type="EMBL" id="JACEIK010005898">
    <property type="protein sequence ID" value="MCE0482375.1"/>
    <property type="molecule type" value="Genomic_DNA"/>
</dbReference>
<feature type="non-terminal residue" evidence="1">
    <location>
        <position position="149"/>
    </location>
</feature>
<dbReference type="Pfam" id="PF13855">
    <property type="entry name" value="LRR_8"/>
    <property type="match status" value="1"/>
</dbReference>